<dbReference type="AlphaFoldDB" id="A0A1F5EIJ1"/>
<dbReference type="Gene3D" id="3.40.1480.10">
    <property type="entry name" value="MOFRL domain"/>
    <property type="match status" value="1"/>
</dbReference>
<dbReference type="InterPro" id="IPR025286">
    <property type="entry name" value="MOFRL_assoc_dom"/>
</dbReference>
<evidence type="ECO:0000259" key="2">
    <source>
        <dbReference type="Pfam" id="PF13660"/>
    </source>
</evidence>
<dbReference type="PANTHER" id="PTHR12227">
    <property type="entry name" value="GLYCERATE KINASE"/>
    <property type="match status" value="1"/>
</dbReference>
<dbReference type="InterPro" id="IPR037035">
    <property type="entry name" value="GK-like_C_sf"/>
</dbReference>
<evidence type="ECO:0000313" key="4">
    <source>
        <dbReference type="Proteomes" id="UP000179003"/>
    </source>
</evidence>
<reference evidence="3 4" key="1">
    <citation type="journal article" date="2016" name="Nat. Commun.">
        <title>Thousands of microbial genomes shed light on interconnected biogeochemical processes in an aquifer system.</title>
        <authorList>
            <person name="Anantharaman K."/>
            <person name="Brown C.T."/>
            <person name="Hug L.A."/>
            <person name="Sharon I."/>
            <person name="Castelle C.J."/>
            <person name="Probst A.J."/>
            <person name="Thomas B.C."/>
            <person name="Singh A."/>
            <person name="Wilkins M.J."/>
            <person name="Karaoz U."/>
            <person name="Brodie E.L."/>
            <person name="Williams K.H."/>
            <person name="Hubbard S.S."/>
            <person name="Banfield J.F."/>
        </authorList>
    </citation>
    <scope>NUCLEOTIDE SEQUENCE [LARGE SCALE GENOMIC DNA]</scope>
</reference>
<dbReference type="GO" id="GO:0005737">
    <property type="term" value="C:cytoplasm"/>
    <property type="evidence" value="ECO:0007669"/>
    <property type="project" value="TreeGrafter"/>
</dbReference>
<dbReference type="EMBL" id="MFAE01000006">
    <property type="protein sequence ID" value="OGD67237.1"/>
    <property type="molecule type" value="Genomic_DNA"/>
</dbReference>
<dbReference type="Gene3D" id="3.40.50.10180">
    <property type="entry name" value="Glycerate kinase, MOFRL-like N-terminal domain"/>
    <property type="match status" value="1"/>
</dbReference>
<sequence>MENKIPVIKNVDDLATSQLREDALSILEVGYESILTDRLIRSKISIKDNSICFAEHKICLDNYKNIYFIAIGKCAVDSAIVFEDLLGDKITSGVVLDVKKGDFKNMISEEGTHPFPSGINVAVTKSIVDILKQADKNDLVITLISGGGSSLMCLPYKMTWEEQKEISDQLMNKGATITELNTVRKHTSMIKGGQFAKLVYPATVVSFLLSDVPGDDLSVIASGPTVMDKTTEKDALNILKKYGMDNLKIDLIETPKKGKYFENITNILLGSNQVALEEMKKRAEELGYDTYIEDTKLEGEARILGQKFVSVGYSPKSCHLWGGETTVKVLGKGEGGRNQEFVLGALPHIPYNTVVAACASDGWDNSDVAGAIADMGLYDKSLDIGLDTLLFLDNNDAYNFFKQSGGHIKTERTGSNVADFYLVIKGVEEAILEEE</sequence>
<feature type="domain" description="MOFRL" evidence="1">
    <location>
        <begin position="318"/>
        <end position="419"/>
    </location>
</feature>
<accession>A0A1F5EIJ1</accession>
<gene>
    <name evidence="3" type="ORF">A2442_00495</name>
</gene>
<dbReference type="PANTHER" id="PTHR12227:SF0">
    <property type="entry name" value="GLYCERATE KINASE"/>
    <property type="match status" value="1"/>
</dbReference>
<name>A0A1F5EIJ1_9BACT</name>
<dbReference type="InterPro" id="IPR038614">
    <property type="entry name" value="GK_N_sf"/>
</dbReference>
<dbReference type="Pfam" id="PF05161">
    <property type="entry name" value="MOFRL"/>
    <property type="match status" value="1"/>
</dbReference>
<proteinExistence type="predicted"/>
<dbReference type="InterPro" id="IPR007835">
    <property type="entry name" value="MOFRL"/>
</dbReference>
<dbReference type="STRING" id="1797582.A2442_00495"/>
<dbReference type="SUPFAM" id="SSF82544">
    <property type="entry name" value="GckA/TtuD-like"/>
    <property type="match status" value="1"/>
</dbReference>
<feature type="domain" description="MOFRL-associated" evidence="2">
    <location>
        <begin position="24"/>
        <end position="246"/>
    </location>
</feature>
<evidence type="ECO:0000313" key="3">
    <source>
        <dbReference type="EMBL" id="OGD67237.1"/>
    </source>
</evidence>
<dbReference type="Pfam" id="PF13660">
    <property type="entry name" value="DUF4147"/>
    <property type="match status" value="1"/>
</dbReference>
<organism evidence="3 4">
    <name type="scientific">Candidatus Campbellbacteria bacterium RIFOXYC2_FULL_35_25</name>
    <dbReference type="NCBI Taxonomy" id="1797582"/>
    <lineage>
        <taxon>Bacteria</taxon>
        <taxon>Candidatus Campbelliibacteriota</taxon>
    </lineage>
</organism>
<dbReference type="GO" id="GO:0008887">
    <property type="term" value="F:glycerate kinase activity"/>
    <property type="evidence" value="ECO:0007669"/>
    <property type="project" value="InterPro"/>
</dbReference>
<protein>
    <recommendedName>
        <fullName evidence="5">Glycerate kinase</fullName>
    </recommendedName>
</protein>
<dbReference type="InterPro" id="IPR039760">
    <property type="entry name" value="MOFRL_protein"/>
</dbReference>
<comment type="caution">
    <text evidence="3">The sequence shown here is derived from an EMBL/GenBank/DDBJ whole genome shotgun (WGS) entry which is preliminary data.</text>
</comment>
<dbReference type="Proteomes" id="UP000179003">
    <property type="component" value="Unassembled WGS sequence"/>
</dbReference>
<evidence type="ECO:0008006" key="5">
    <source>
        <dbReference type="Google" id="ProtNLM"/>
    </source>
</evidence>
<evidence type="ECO:0000259" key="1">
    <source>
        <dbReference type="Pfam" id="PF05161"/>
    </source>
</evidence>